<evidence type="ECO:0000313" key="3">
    <source>
        <dbReference type="Proteomes" id="UP001156882"/>
    </source>
</evidence>
<dbReference type="Proteomes" id="UP001156882">
    <property type="component" value="Unassembled WGS sequence"/>
</dbReference>
<dbReference type="InterPro" id="IPR001173">
    <property type="entry name" value="Glyco_trans_2-like"/>
</dbReference>
<evidence type="ECO:0000259" key="1">
    <source>
        <dbReference type="Pfam" id="PF00535"/>
    </source>
</evidence>
<dbReference type="RefSeq" id="WP_284315941.1">
    <property type="nucleotide sequence ID" value="NZ_BSPC01000068.1"/>
</dbReference>
<evidence type="ECO:0000313" key="2">
    <source>
        <dbReference type="EMBL" id="GLS23007.1"/>
    </source>
</evidence>
<accession>A0ABQ6CXK8</accession>
<dbReference type="Gene3D" id="3.90.550.10">
    <property type="entry name" value="Spore Coat Polysaccharide Biosynthesis Protein SpsA, Chain A"/>
    <property type="match status" value="1"/>
</dbReference>
<gene>
    <name evidence="2" type="ORF">GCM10007874_60270</name>
</gene>
<sequence length="344" mass="39011">MTKIYSPRVVASENSAPGHPEVSVIVPAFDAEQFVKAAVTSALSQTMRSLEVIVIDDGSGDGTAQIIRDLAAKDRRVRPLFNTTRQGVSAARNTGLNAAKGNYIALLDADDAWIPNRLELMLRVMKNRGLDMLADQLEIIEFESGKWHGPAFNSSWMTTAREISVEDFLQRDWPGYHYTRNLGLMKPLVRRRNIEDAGLRFDERLSLGEDALFYVCLMLAGARLGLIPDALYLYSVRPNSLSSSPTPTMQLVAANAAMVSWLHNLPNRRKDASEIEYILRRRKGALLIQYLFWCLKTMRIKQGFGVAHLISINSYYSWSLKFILHRLWRLQERFGLPRLITKQL</sequence>
<dbReference type="CDD" id="cd00761">
    <property type="entry name" value="Glyco_tranf_GTA_type"/>
    <property type="match status" value="1"/>
</dbReference>
<protein>
    <recommendedName>
        <fullName evidence="1">Glycosyltransferase 2-like domain-containing protein</fullName>
    </recommendedName>
</protein>
<dbReference type="Pfam" id="PF00535">
    <property type="entry name" value="Glycos_transf_2"/>
    <property type="match status" value="1"/>
</dbReference>
<dbReference type="PANTHER" id="PTHR43685:SF2">
    <property type="entry name" value="GLYCOSYLTRANSFERASE 2-LIKE DOMAIN-CONTAINING PROTEIN"/>
    <property type="match status" value="1"/>
</dbReference>
<dbReference type="EMBL" id="BSPC01000068">
    <property type="protein sequence ID" value="GLS23007.1"/>
    <property type="molecule type" value="Genomic_DNA"/>
</dbReference>
<feature type="domain" description="Glycosyltransferase 2-like" evidence="1">
    <location>
        <begin position="23"/>
        <end position="153"/>
    </location>
</feature>
<proteinExistence type="predicted"/>
<reference evidence="3" key="1">
    <citation type="journal article" date="2019" name="Int. J. Syst. Evol. Microbiol.">
        <title>The Global Catalogue of Microorganisms (GCM) 10K type strain sequencing project: providing services to taxonomists for standard genome sequencing and annotation.</title>
        <authorList>
            <consortium name="The Broad Institute Genomics Platform"/>
            <consortium name="The Broad Institute Genome Sequencing Center for Infectious Disease"/>
            <person name="Wu L."/>
            <person name="Ma J."/>
        </authorList>
    </citation>
    <scope>NUCLEOTIDE SEQUENCE [LARGE SCALE GENOMIC DNA]</scope>
    <source>
        <strain evidence="3">NBRC 101365</strain>
    </source>
</reference>
<keyword evidence="3" id="KW-1185">Reference proteome</keyword>
<dbReference type="InterPro" id="IPR029044">
    <property type="entry name" value="Nucleotide-diphossugar_trans"/>
</dbReference>
<dbReference type="SUPFAM" id="SSF53448">
    <property type="entry name" value="Nucleotide-diphospho-sugar transferases"/>
    <property type="match status" value="1"/>
</dbReference>
<dbReference type="InterPro" id="IPR050834">
    <property type="entry name" value="Glycosyltransf_2"/>
</dbReference>
<comment type="caution">
    <text evidence="2">The sequence shown here is derived from an EMBL/GenBank/DDBJ whole genome shotgun (WGS) entry which is preliminary data.</text>
</comment>
<dbReference type="PANTHER" id="PTHR43685">
    <property type="entry name" value="GLYCOSYLTRANSFERASE"/>
    <property type="match status" value="1"/>
</dbReference>
<organism evidence="2 3">
    <name type="scientific">Labrys miyagiensis</name>
    <dbReference type="NCBI Taxonomy" id="346912"/>
    <lineage>
        <taxon>Bacteria</taxon>
        <taxon>Pseudomonadati</taxon>
        <taxon>Pseudomonadota</taxon>
        <taxon>Alphaproteobacteria</taxon>
        <taxon>Hyphomicrobiales</taxon>
        <taxon>Xanthobacteraceae</taxon>
        <taxon>Labrys</taxon>
    </lineage>
</organism>
<name>A0ABQ6CXK8_9HYPH</name>